<dbReference type="Proteomes" id="UP000284990">
    <property type="component" value="Unassembled WGS sequence"/>
</dbReference>
<reference evidence="5 6" key="1">
    <citation type="submission" date="2018-08" db="EMBL/GenBank/DDBJ databases">
        <title>A genome reference for cultivated species of the human gut microbiota.</title>
        <authorList>
            <person name="Zou Y."/>
            <person name="Xue W."/>
            <person name="Luo G."/>
        </authorList>
    </citation>
    <scope>NUCLEOTIDE SEQUENCE [LARGE SCALE GENOMIC DNA]</scope>
    <source>
        <strain evidence="3 6">AF10-17</strain>
        <strain evidence="4 5">AM42-23AC</strain>
    </source>
</reference>
<evidence type="ECO:0000313" key="6">
    <source>
        <dbReference type="Proteomes" id="UP000285776"/>
    </source>
</evidence>
<protein>
    <submittedName>
        <fullName evidence="1">Uncharacterized protein</fullName>
    </submittedName>
</protein>
<reference evidence="7 8" key="2">
    <citation type="submission" date="2019-09" db="EMBL/GenBank/DDBJ databases">
        <title>Distinct polysaccharide growth profiles of human intestinal Prevotella copri isolates.</title>
        <authorList>
            <person name="Fehlner-Peach H."/>
            <person name="Magnabosco C."/>
            <person name="Raghavan V."/>
            <person name="Scher J.U."/>
            <person name="Tett A."/>
            <person name="Cox L.M."/>
            <person name="Gottsegen C."/>
            <person name="Watters A."/>
            <person name="Wiltshire- Gordon J.D."/>
            <person name="Segata N."/>
            <person name="Bonneau R."/>
            <person name="Littman D.R."/>
        </authorList>
    </citation>
    <scope>NUCLEOTIDE SEQUENCE [LARGE SCALE GENOMIC DNA]</scope>
    <source>
        <strain evidence="1">IK21513</strain>
        <strain evidence="7">iK21513</strain>
        <strain evidence="8">iP54</strain>
        <strain evidence="2">IP54</strain>
    </source>
</reference>
<organism evidence="1 7">
    <name type="scientific">Segatella copri</name>
    <dbReference type="NCBI Taxonomy" id="165179"/>
    <lineage>
        <taxon>Bacteria</taxon>
        <taxon>Pseudomonadati</taxon>
        <taxon>Bacteroidota</taxon>
        <taxon>Bacteroidia</taxon>
        <taxon>Bacteroidales</taxon>
        <taxon>Prevotellaceae</taxon>
        <taxon>Segatella</taxon>
    </lineage>
</organism>
<sequence>MFLKSEKHPSPPFTRNYLTHKTLNKKVKGEGLKTLFYIYARVKEKSIFSSCWFFGFSKNPIKKNII</sequence>
<name>A0A174LS46_9BACT</name>
<dbReference type="EMBL" id="QSAV01000041">
    <property type="protein sequence ID" value="RGW76825.1"/>
    <property type="molecule type" value="Genomic_DNA"/>
</dbReference>
<dbReference type="EMBL" id="QSFW01000021">
    <property type="protein sequence ID" value="RHA85182.1"/>
    <property type="molecule type" value="Genomic_DNA"/>
</dbReference>
<dbReference type="Proteomes" id="UP000406735">
    <property type="component" value="Unassembled WGS sequence"/>
</dbReference>
<dbReference type="Proteomes" id="UP000420635">
    <property type="component" value="Unassembled WGS sequence"/>
</dbReference>
<evidence type="ECO:0000313" key="1">
    <source>
        <dbReference type="EMBL" id="MQN08928.1"/>
    </source>
</evidence>
<proteinExistence type="predicted"/>
<evidence type="ECO:0000313" key="7">
    <source>
        <dbReference type="Proteomes" id="UP000406735"/>
    </source>
</evidence>
<evidence type="ECO:0000313" key="2">
    <source>
        <dbReference type="EMBL" id="MQN89873.1"/>
    </source>
</evidence>
<dbReference type="AlphaFoldDB" id="A0A174LS46"/>
<evidence type="ECO:0000313" key="5">
    <source>
        <dbReference type="Proteomes" id="UP000284990"/>
    </source>
</evidence>
<gene>
    <name evidence="4" type="ORF">DW916_10150</name>
    <name evidence="3" type="ORF">DWV53_11585</name>
    <name evidence="2" type="ORF">F7D59_08430</name>
    <name evidence="1" type="ORF">F7D97_03050</name>
</gene>
<comment type="caution">
    <text evidence="1">The sequence shown here is derived from an EMBL/GenBank/DDBJ whole genome shotgun (WGS) entry which is preliminary data.</text>
</comment>
<dbReference type="EMBL" id="VZCY01000029">
    <property type="protein sequence ID" value="MQN08928.1"/>
    <property type="molecule type" value="Genomic_DNA"/>
</dbReference>
<accession>A0A174LS46</accession>
<dbReference type="EMBL" id="VZBQ01000098">
    <property type="protein sequence ID" value="MQN89873.1"/>
    <property type="molecule type" value="Genomic_DNA"/>
</dbReference>
<dbReference type="Proteomes" id="UP000285776">
    <property type="component" value="Unassembled WGS sequence"/>
</dbReference>
<evidence type="ECO:0000313" key="3">
    <source>
        <dbReference type="EMBL" id="RGW76825.1"/>
    </source>
</evidence>
<evidence type="ECO:0000313" key="8">
    <source>
        <dbReference type="Proteomes" id="UP000420635"/>
    </source>
</evidence>
<evidence type="ECO:0000313" key="4">
    <source>
        <dbReference type="EMBL" id="RHA85182.1"/>
    </source>
</evidence>